<comment type="caution">
    <text evidence="1">The sequence shown here is derived from an EMBL/GenBank/DDBJ whole genome shotgun (WGS) entry which is preliminary data.</text>
</comment>
<name>A0A438M4G4_9ACTN</name>
<sequence length="138" mass="15830">MPVRTRKTRRRFTDPDAFVTEGMSPLYGDGRSQHHGLMIVRTWRGWTRSGDAKAYEAYLLRTGFAGYTSTPGNRGAYFTRRDAGDRTEFFLISLWESWDAIRAFAGDDPGRAVFYPEDDAFLVDRERTVDHYEVFAGA</sequence>
<evidence type="ECO:0008006" key="3">
    <source>
        <dbReference type="Google" id="ProtNLM"/>
    </source>
</evidence>
<organism evidence="1 2">
    <name type="scientific">Nonomuraea polychroma</name>
    <dbReference type="NCBI Taxonomy" id="46176"/>
    <lineage>
        <taxon>Bacteria</taxon>
        <taxon>Bacillati</taxon>
        <taxon>Actinomycetota</taxon>
        <taxon>Actinomycetes</taxon>
        <taxon>Streptosporangiales</taxon>
        <taxon>Streptosporangiaceae</taxon>
        <taxon>Nonomuraea</taxon>
    </lineage>
</organism>
<dbReference type="EMBL" id="SAUN01000001">
    <property type="protein sequence ID" value="RVX40541.1"/>
    <property type="molecule type" value="Genomic_DNA"/>
</dbReference>
<accession>A0A438M4G4</accession>
<dbReference type="InterPro" id="IPR011008">
    <property type="entry name" value="Dimeric_a/b-barrel"/>
</dbReference>
<gene>
    <name evidence="1" type="ORF">EDD27_2952</name>
</gene>
<dbReference type="SUPFAM" id="SSF54909">
    <property type="entry name" value="Dimeric alpha+beta barrel"/>
    <property type="match status" value="1"/>
</dbReference>
<evidence type="ECO:0000313" key="1">
    <source>
        <dbReference type="EMBL" id="RVX40541.1"/>
    </source>
</evidence>
<proteinExistence type="predicted"/>
<dbReference type="Proteomes" id="UP000284824">
    <property type="component" value="Unassembled WGS sequence"/>
</dbReference>
<keyword evidence="2" id="KW-1185">Reference proteome</keyword>
<evidence type="ECO:0000313" key="2">
    <source>
        <dbReference type="Proteomes" id="UP000284824"/>
    </source>
</evidence>
<dbReference type="AlphaFoldDB" id="A0A438M4G4"/>
<protein>
    <recommendedName>
        <fullName evidence="3">Antibiotic biosynthesis monooxygenase</fullName>
    </recommendedName>
</protein>
<reference evidence="1 2" key="1">
    <citation type="submission" date="2019-01" db="EMBL/GenBank/DDBJ databases">
        <title>Sequencing the genomes of 1000 actinobacteria strains.</title>
        <authorList>
            <person name="Klenk H.-P."/>
        </authorList>
    </citation>
    <scope>NUCLEOTIDE SEQUENCE [LARGE SCALE GENOMIC DNA]</scope>
    <source>
        <strain evidence="1 2">DSM 43925</strain>
    </source>
</reference>